<dbReference type="EMBL" id="MU858236">
    <property type="protein sequence ID" value="KAK4208607.1"/>
    <property type="molecule type" value="Genomic_DNA"/>
</dbReference>
<feature type="domain" description="Aminoglycoside phosphotransferase" evidence="1">
    <location>
        <begin position="44"/>
        <end position="300"/>
    </location>
</feature>
<dbReference type="Pfam" id="PF01636">
    <property type="entry name" value="APH"/>
    <property type="match status" value="1"/>
</dbReference>
<comment type="caution">
    <text evidence="2">The sequence shown here is derived from an EMBL/GenBank/DDBJ whole genome shotgun (WGS) entry which is preliminary data.</text>
</comment>
<organism evidence="2 3">
    <name type="scientific">Rhypophila decipiens</name>
    <dbReference type="NCBI Taxonomy" id="261697"/>
    <lineage>
        <taxon>Eukaryota</taxon>
        <taxon>Fungi</taxon>
        <taxon>Dikarya</taxon>
        <taxon>Ascomycota</taxon>
        <taxon>Pezizomycotina</taxon>
        <taxon>Sordariomycetes</taxon>
        <taxon>Sordariomycetidae</taxon>
        <taxon>Sordariales</taxon>
        <taxon>Naviculisporaceae</taxon>
        <taxon>Rhypophila</taxon>
    </lineage>
</organism>
<evidence type="ECO:0000259" key="1">
    <source>
        <dbReference type="Pfam" id="PF01636"/>
    </source>
</evidence>
<dbReference type="PANTHER" id="PTHR21310:SF56">
    <property type="entry name" value="AMINOGLYCOSIDE PHOSPHOTRANSFERASE DOMAIN-CONTAINING PROTEIN"/>
    <property type="match status" value="1"/>
</dbReference>
<dbReference type="AlphaFoldDB" id="A0AAN6Y1X3"/>
<sequence length="422" mass="48706">MVTPLSHPYSASHVLYPHEEWYTFRFKALELVNSRLGTQGPIKVRPIHGGSFNRVVKVLVDGQARYILRIPRRPETADVEGEVAPLLFLQRHTPLITPRVTAYDNTPANVIKNPYMIQELIPGICLYPAYWAYDTLSGANRVRIAHDLGVVFRQLLETGNSMAGRFVFPPRNPAGLNAEVGVVPIRPKYTEPWHLHSPRGAKPFEPTGFRQSVADFMRGMLQTRLDNARKCWPRYFQTHAVLERLIAIVTQMETLGYLKDVKYSLYHWDIAGRNIIFNPDAAENESSLGMIDWDDCVFMPSFMLCRPPTWIWMLRYQRFRGHQPVHEIKVSGPAHDALCNKLKEEFHSAAGPEYKKYAEHPVYEMARKICHYAAQGTKHKKDERGETAMELERRWKRVVTYHIEPLLQKRARDAAKIKNNPK</sequence>
<dbReference type="InterPro" id="IPR051678">
    <property type="entry name" value="AGP_Transferase"/>
</dbReference>
<name>A0AAN6Y1X3_9PEZI</name>
<keyword evidence="2" id="KW-0418">Kinase</keyword>
<protein>
    <submittedName>
        <fullName evidence="2">Kinase-like domain-containing protein</fullName>
    </submittedName>
</protein>
<dbReference type="SUPFAM" id="SSF56112">
    <property type="entry name" value="Protein kinase-like (PK-like)"/>
    <property type="match status" value="1"/>
</dbReference>
<dbReference type="GO" id="GO:0016301">
    <property type="term" value="F:kinase activity"/>
    <property type="evidence" value="ECO:0007669"/>
    <property type="project" value="UniProtKB-KW"/>
</dbReference>
<evidence type="ECO:0000313" key="2">
    <source>
        <dbReference type="EMBL" id="KAK4208607.1"/>
    </source>
</evidence>
<dbReference type="InterPro" id="IPR011009">
    <property type="entry name" value="Kinase-like_dom_sf"/>
</dbReference>
<accession>A0AAN6Y1X3</accession>
<reference evidence="2" key="1">
    <citation type="journal article" date="2023" name="Mol. Phylogenet. Evol.">
        <title>Genome-scale phylogeny and comparative genomics of the fungal order Sordariales.</title>
        <authorList>
            <person name="Hensen N."/>
            <person name="Bonometti L."/>
            <person name="Westerberg I."/>
            <person name="Brannstrom I.O."/>
            <person name="Guillou S."/>
            <person name="Cros-Aarteil S."/>
            <person name="Calhoun S."/>
            <person name="Haridas S."/>
            <person name="Kuo A."/>
            <person name="Mondo S."/>
            <person name="Pangilinan J."/>
            <person name="Riley R."/>
            <person name="LaButti K."/>
            <person name="Andreopoulos B."/>
            <person name="Lipzen A."/>
            <person name="Chen C."/>
            <person name="Yan M."/>
            <person name="Daum C."/>
            <person name="Ng V."/>
            <person name="Clum A."/>
            <person name="Steindorff A."/>
            <person name="Ohm R.A."/>
            <person name="Martin F."/>
            <person name="Silar P."/>
            <person name="Natvig D.O."/>
            <person name="Lalanne C."/>
            <person name="Gautier V."/>
            <person name="Ament-Velasquez S.L."/>
            <person name="Kruys A."/>
            <person name="Hutchinson M.I."/>
            <person name="Powell A.J."/>
            <person name="Barry K."/>
            <person name="Miller A.N."/>
            <person name="Grigoriev I.V."/>
            <person name="Debuchy R."/>
            <person name="Gladieux P."/>
            <person name="Hiltunen Thoren M."/>
            <person name="Johannesson H."/>
        </authorList>
    </citation>
    <scope>NUCLEOTIDE SEQUENCE</scope>
    <source>
        <strain evidence="2">PSN293</strain>
    </source>
</reference>
<proteinExistence type="predicted"/>
<dbReference type="Proteomes" id="UP001301769">
    <property type="component" value="Unassembled WGS sequence"/>
</dbReference>
<gene>
    <name evidence="2" type="ORF">QBC37DRAFT_296313</name>
</gene>
<dbReference type="InterPro" id="IPR002575">
    <property type="entry name" value="Aminoglycoside_PTrfase"/>
</dbReference>
<keyword evidence="2" id="KW-0808">Transferase</keyword>
<keyword evidence="3" id="KW-1185">Reference proteome</keyword>
<dbReference type="PANTHER" id="PTHR21310">
    <property type="entry name" value="AMINOGLYCOSIDE PHOSPHOTRANSFERASE-RELATED-RELATED"/>
    <property type="match status" value="1"/>
</dbReference>
<evidence type="ECO:0000313" key="3">
    <source>
        <dbReference type="Proteomes" id="UP001301769"/>
    </source>
</evidence>
<reference evidence="2" key="2">
    <citation type="submission" date="2023-05" db="EMBL/GenBank/DDBJ databases">
        <authorList>
            <consortium name="Lawrence Berkeley National Laboratory"/>
            <person name="Steindorff A."/>
            <person name="Hensen N."/>
            <person name="Bonometti L."/>
            <person name="Westerberg I."/>
            <person name="Brannstrom I.O."/>
            <person name="Guillou S."/>
            <person name="Cros-Aarteil S."/>
            <person name="Calhoun S."/>
            <person name="Haridas S."/>
            <person name="Kuo A."/>
            <person name="Mondo S."/>
            <person name="Pangilinan J."/>
            <person name="Riley R."/>
            <person name="Labutti K."/>
            <person name="Andreopoulos B."/>
            <person name="Lipzen A."/>
            <person name="Chen C."/>
            <person name="Yanf M."/>
            <person name="Daum C."/>
            <person name="Ng V."/>
            <person name="Clum A."/>
            <person name="Ohm R."/>
            <person name="Martin F."/>
            <person name="Silar P."/>
            <person name="Natvig D."/>
            <person name="Lalanne C."/>
            <person name="Gautier V."/>
            <person name="Ament-Velasquez S.L."/>
            <person name="Kruys A."/>
            <person name="Hutchinson M.I."/>
            <person name="Powell A.J."/>
            <person name="Barry K."/>
            <person name="Miller A.N."/>
            <person name="Grigoriev I.V."/>
            <person name="Debuchy R."/>
            <person name="Gladieux P."/>
            <person name="Thoren M.H."/>
            <person name="Johannesson H."/>
        </authorList>
    </citation>
    <scope>NUCLEOTIDE SEQUENCE</scope>
    <source>
        <strain evidence="2">PSN293</strain>
    </source>
</reference>